<proteinExistence type="predicted"/>
<dbReference type="NCBIfam" id="TIGR00199">
    <property type="entry name" value="PncC_domain"/>
    <property type="match status" value="1"/>
</dbReference>
<dbReference type="InterPro" id="IPR008136">
    <property type="entry name" value="CinA_C"/>
</dbReference>
<accession>A0ABT6CW40</accession>
<feature type="domain" description="CinA C-terminal" evidence="1">
    <location>
        <begin position="7"/>
        <end position="154"/>
    </location>
</feature>
<evidence type="ECO:0000259" key="1">
    <source>
        <dbReference type="Pfam" id="PF02464"/>
    </source>
</evidence>
<organism evidence="2 3">
    <name type="scientific">Arthrobacter vasquezii</name>
    <dbReference type="NCBI Taxonomy" id="2977629"/>
    <lineage>
        <taxon>Bacteria</taxon>
        <taxon>Bacillati</taxon>
        <taxon>Actinomycetota</taxon>
        <taxon>Actinomycetes</taxon>
        <taxon>Micrococcales</taxon>
        <taxon>Micrococcaceae</taxon>
        <taxon>Arthrobacter</taxon>
    </lineage>
</organism>
<dbReference type="SUPFAM" id="SSF142433">
    <property type="entry name" value="CinA-like"/>
    <property type="match status" value="1"/>
</dbReference>
<gene>
    <name evidence="2" type="ORF">P4U43_10920</name>
</gene>
<dbReference type="EMBL" id="JAROKN010000027">
    <property type="protein sequence ID" value="MDF9278301.1"/>
    <property type="molecule type" value="Genomic_DNA"/>
</dbReference>
<evidence type="ECO:0000313" key="2">
    <source>
        <dbReference type="EMBL" id="MDF9278301.1"/>
    </source>
</evidence>
<comment type="caution">
    <text evidence="2">The sequence shown here is derived from an EMBL/GenBank/DDBJ whole genome shotgun (WGS) entry which is preliminary data.</text>
</comment>
<evidence type="ECO:0000313" key="3">
    <source>
        <dbReference type="Proteomes" id="UP001220456"/>
    </source>
</evidence>
<reference evidence="2 3" key="1">
    <citation type="journal article" date="2023" name="Int. J. Syst. Evol. Microbiol.">
        <title>Arthrobacter vasquezii sp. nov., isolated from a soil sample from Union Glacier, Antarctica.</title>
        <authorList>
            <person name="Valenzuela-Ibaceta F."/>
            <person name="Carrasco V."/>
            <person name="Lagos-Moraga S."/>
            <person name="Dietz-Vargas C."/>
            <person name="Navarro C.A."/>
            <person name="Perez-Donoso J.M."/>
        </authorList>
    </citation>
    <scope>NUCLEOTIDE SEQUENCE [LARGE SCALE GENOMIC DNA]</scope>
    <source>
        <strain evidence="2 3">EH-1B-1</strain>
    </source>
</reference>
<dbReference type="Gene3D" id="3.90.950.20">
    <property type="entry name" value="CinA-like"/>
    <property type="match status" value="1"/>
</dbReference>
<dbReference type="Proteomes" id="UP001220456">
    <property type="component" value="Unassembled WGS sequence"/>
</dbReference>
<dbReference type="InterPro" id="IPR036653">
    <property type="entry name" value="CinA-like_C"/>
</dbReference>
<keyword evidence="3" id="KW-1185">Reference proteome</keyword>
<name>A0ABT6CW40_9MICC</name>
<sequence>MGRAALERVVLLAQERGLTIATGESLTAGMVAAALASVPGASTVLRGGVVSYHRDVKAALLGVEPELLERAGAVDAEVARQMALGARDSCGADIGVSTTGVAGPEPHDGKAVGTVFISVVAVSVNLVREYRFRGSRSQIREASCSAAVILLTEALELESAGTNGVPQ</sequence>
<dbReference type="Pfam" id="PF02464">
    <property type="entry name" value="CinA"/>
    <property type="match status" value="1"/>
</dbReference>
<protein>
    <submittedName>
        <fullName evidence="2">Nicotinamide-nucleotide amidohydrolase family protein</fullName>
    </submittedName>
</protein>